<protein>
    <recommendedName>
        <fullName evidence="3">thiamine phosphate synthase</fullName>
        <ecNumber evidence="3">2.5.1.3</ecNumber>
    </recommendedName>
</protein>
<keyword evidence="7" id="KW-0784">Thiamine biosynthesis</keyword>
<name>A0A9P6RQM2_9FUNG</name>
<evidence type="ECO:0000256" key="1">
    <source>
        <dbReference type="ARBA" id="ARBA00001946"/>
    </source>
</evidence>
<dbReference type="EMBL" id="JAAAIN010000013">
    <property type="protein sequence ID" value="KAG0323016.1"/>
    <property type="molecule type" value="Genomic_DNA"/>
</dbReference>
<dbReference type="OrthoDB" id="4994at2759"/>
<comment type="catalytic activity">
    <reaction evidence="8">
        <text>4-methyl-5-(2-phosphooxyethyl)-thiazole + 4-amino-2-methyl-5-(diphosphooxymethyl)pyrimidine + H(+) = thiamine phosphate + diphosphate</text>
        <dbReference type="Rhea" id="RHEA:22328"/>
        <dbReference type="ChEBI" id="CHEBI:15378"/>
        <dbReference type="ChEBI" id="CHEBI:33019"/>
        <dbReference type="ChEBI" id="CHEBI:37575"/>
        <dbReference type="ChEBI" id="CHEBI:57841"/>
        <dbReference type="ChEBI" id="CHEBI:58296"/>
        <dbReference type="EC" id="2.5.1.3"/>
    </reaction>
</comment>
<dbReference type="InterPro" id="IPR036206">
    <property type="entry name" value="ThiamineP_synth_sf"/>
</dbReference>
<evidence type="ECO:0000256" key="2">
    <source>
        <dbReference type="ARBA" id="ARBA00005165"/>
    </source>
</evidence>
<dbReference type="CDD" id="cd00564">
    <property type="entry name" value="TMP_TenI"/>
    <property type="match status" value="1"/>
</dbReference>
<dbReference type="GO" id="GO:0005737">
    <property type="term" value="C:cytoplasm"/>
    <property type="evidence" value="ECO:0007669"/>
    <property type="project" value="TreeGrafter"/>
</dbReference>
<comment type="caution">
    <text evidence="12">The sequence shown here is derived from an EMBL/GenBank/DDBJ whole genome shotgun (WGS) entry which is preliminary data.</text>
</comment>
<keyword evidence="6" id="KW-0460">Magnesium</keyword>
<evidence type="ECO:0000256" key="8">
    <source>
        <dbReference type="ARBA" id="ARBA00047334"/>
    </source>
</evidence>
<comment type="catalytic activity">
    <reaction evidence="10">
        <text>2-[(2R,5Z)-2-carboxy-4-methylthiazol-5(2H)-ylidene]ethyl phosphate + 4-amino-2-methyl-5-(diphosphooxymethyl)pyrimidine + 2 H(+) = thiamine phosphate + CO2 + diphosphate</text>
        <dbReference type="Rhea" id="RHEA:47844"/>
        <dbReference type="ChEBI" id="CHEBI:15378"/>
        <dbReference type="ChEBI" id="CHEBI:16526"/>
        <dbReference type="ChEBI" id="CHEBI:33019"/>
        <dbReference type="ChEBI" id="CHEBI:37575"/>
        <dbReference type="ChEBI" id="CHEBI:57841"/>
        <dbReference type="ChEBI" id="CHEBI:62899"/>
        <dbReference type="EC" id="2.5.1.3"/>
    </reaction>
</comment>
<evidence type="ECO:0000313" key="12">
    <source>
        <dbReference type="EMBL" id="KAG0323016.1"/>
    </source>
</evidence>
<evidence type="ECO:0000256" key="4">
    <source>
        <dbReference type="ARBA" id="ARBA00022679"/>
    </source>
</evidence>
<dbReference type="InterPro" id="IPR034291">
    <property type="entry name" value="TMP_synthase"/>
</dbReference>
<dbReference type="SUPFAM" id="SSF51391">
    <property type="entry name" value="Thiamin phosphate synthase"/>
    <property type="match status" value="1"/>
</dbReference>
<dbReference type="Proteomes" id="UP000823405">
    <property type="component" value="Unassembled WGS sequence"/>
</dbReference>
<evidence type="ECO:0000256" key="5">
    <source>
        <dbReference type="ARBA" id="ARBA00022723"/>
    </source>
</evidence>
<dbReference type="PANTHER" id="PTHR20857:SF15">
    <property type="entry name" value="THIAMINE-PHOSPHATE SYNTHASE"/>
    <property type="match status" value="1"/>
</dbReference>
<evidence type="ECO:0000256" key="10">
    <source>
        <dbReference type="ARBA" id="ARBA00047883"/>
    </source>
</evidence>
<dbReference type="Pfam" id="PF02581">
    <property type="entry name" value="TMP-TENI"/>
    <property type="match status" value="1"/>
</dbReference>
<dbReference type="NCBIfam" id="TIGR00693">
    <property type="entry name" value="thiE"/>
    <property type="match status" value="1"/>
</dbReference>
<comment type="catalytic activity">
    <reaction evidence="9">
        <text>2-(2-carboxy-4-methylthiazol-5-yl)ethyl phosphate + 4-amino-2-methyl-5-(diphosphooxymethyl)pyrimidine + 2 H(+) = thiamine phosphate + CO2 + diphosphate</text>
        <dbReference type="Rhea" id="RHEA:47848"/>
        <dbReference type="ChEBI" id="CHEBI:15378"/>
        <dbReference type="ChEBI" id="CHEBI:16526"/>
        <dbReference type="ChEBI" id="CHEBI:33019"/>
        <dbReference type="ChEBI" id="CHEBI:37575"/>
        <dbReference type="ChEBI" id="CHEBI:57841"/>
        <dbReference type="ChEBI" id="CHEBI:62890"/>
        <dbReference type="EC" id="2.5.1.3"/>
    </reaction>
</comment>
<accession>A0A9P6RQM2</accession>
<dbReference type="Gene3D" id="3.20.20.70">
    <property type="entry name" value="Aldolase class I"/>
    <property type="match status" value="1"/>
</dbReference>
<feature type="domain" description="Thiamine phosphate synthase/TenI" evidence="11">
    <location>
        <begin position="157"/>
        <end position="326"/>
    </location>
</feature>
<reference evidence="12" key="1">
    <citation type="journal article" date="2020" name="Fungal Divers.">
        <title>Resolving the Mortierellaceae phylogeny through synthesis of multi-gene phylogenetics and phylogenomics.</title>
        <authorList>
            <person name="Vandepol N."/>
            <person name="Liber J."/>
            <person name="Desiro A."/>
            <person name="Na H."/>
            <person name="Kennedy M."/>
            <person name="Barry K."/>
            <person name="Grigoriev I.V."/>
            <person name="Miller A.N."/>
            <person name="O'Donnell K."/>
            <person name="Stajich J.E."/>
            <person name="Bonito G."/>
        </authorList>
    </citation>
    <scope>NUCLEOTIDE SEQUENCE</scope>
    <source>
        <strain evidence="12">NVP60</strain>
    </source>
</reference>
<keyword evidence="5" id="KW-0479">Metal-binding</keyword>
<evidence type="ECO:0000256" key="7">
    <source>
        <dbReference type="ARBA" id="ARBA00022977"/>
    </source>
</evidence>
<evidence type="ECO:0000256" key="3">
    <source>
        <dbReference type="ARBA" id="ARBA00012830"/>
    </source>
</evidence>
<dbReference type="FunFam" id="3.20.20.70:FF:000064">
    <property type="entry name" value="Thiamine-phosphate synthase"/>
    <property type="match status" value="1"/>
</dbReference>
<dbReference type="AlphaFoldDB" id="A0A9P6RQM2"/>
<dbReference type="GO" id="GO:0046872">
    <property type="term" value="F:metal ion binding"/>
    <property type="evidence" value="ECO:0007669"/>
    <property type="project" value="UniProtKB-KW"/>
</dbReference>
<proteinExistence type="inferred from homology"/>
<evidence type="ECO:0000256" key="6">
    <source>
        <dbReference type="ARBA" id="ARBA00022842"/>
    </source>
</evidence>
<dbReference type="GO" id="GO:0009228">
    <property type="term" value="P:thiamine biosynthetic process"/>
    <property type="evidence" value="ECO:0007669"/>
    <property type="project" value="UniProtKB-KW"/>
</dbReference>
<dbReference type="GO" id="GO:0004789">
    <property type="term" value="F:thiamine-phosphate diphosphorylase activity"/>
    <property type="evidence" value="ECO:0007669"/>
    <property type="project" value="UniProtKB-EC"/>
</dbReference>
<keyword evidence="4" id="KW-0808">Transferase</keyword>
<dbReference type="HAMAP" id="MF_00097">
    <property type="entry name" value="TMP_synthase"/>
    <property type="match status" value="1"/>
</dbReference>
<dbReference type="InterPro" id="IPR022998">
    <property type="entry name" value="ThiamineP_synth_TenI"/>
</dbReference>
<comment type="cofactor">
    <cofactor evidence="1">
        <name>Mg(2+)</name>
        <dbReference type="ChEBI" id="CHEBI:18420"/>
    </cofactor>
</comment>
<evidence type="ECO:0000256" key="9">
    <source>
        <dbReference type="ARBA" id="ARBA00047851"/>
    </source>
</evidence>
<dbReference type="InterPro" id="IPR013785">
    <property type="entry name" value="Aldolase_TIM"/>
</dbReference>
<organism evidence="12 13">
    <name type="scientific">Linnemannia gamsii</name>
    <dbReference type="NCBI Taxonomy" id="64522"/>
    <lineage>
        <taxon>Eukaryota</taxon>
        <taxon>Fungi</taxon>
        <taxon>Fungi incertae sedis</taxon>
        <taxon>Mucoromycota</taxon>
        <taxon>Mortierellomycotina</taxon>
        <taxon>Mortierellomycetes</taxon>
        <taxon>Mortierellales</taxon>
        <taxon>Mortierellaceae</taxon>
        <taxon>Linnemannia</taxon>
    </lineage>
</organism>
<dbReference type="EC" id="2.5.1.3" evidence="3"/>
<sequence>MRIRTHLGQWPSPAIRWRLCSTLPQSIEANDLIILHRDTLTEDADQHEPSQFAAAAGVLTVTAETITLRLGGTVHPLAGERSDDWLAAFAAFLECGFMPPDALVLAHAWREPHRLEGNAWPIDYANFPRVLGLDAMRPSVPFAACPWQLGLYPVVASAAWVERLLELGVKTLQLRAKTLEHATLQAEIKRAVQAARHHHAQLFINDHWQLAIEAGAYGVHLGQEDLQTAQLQTIANAGLRLGLSTHGYYEMLVACHLRPSYIALGAVFATTTKSMPTAPQGLTRLAHYVQLLKKQVPLVAIGGIDQAVLADVLATGVGSAAVVRAITEASDLPKAVATLQHAFVRNLDLVE</sequence>
<dbReference type="PANTHER" id="PTHR20857">
    <property type="entry name" value="THIAMINE-PHOSPHATE PYROPHOSPHORYLASE"/>
    <property type="match status" value="1"/>
</dbReference>
<evidence type="ECO:0000259" key="11">
    <source>
        <dbReference type="Pfam" id="PF02581"/>
    </source>
</evidence>
<comment type="pathway">
    <text evidence="2">Cofactor biosynthesis; thiamine diphosphate biosynthesis; thiamine phosphate from 4-amino-2-methyl-5-diphosphomethylpyrimidine and 4-methyl-5-(2-phosphoethyl)-thiazole: step 1/1.</text>
</comment>
<dbReference type="NCBIfam" id="NF002904">
    <property type="entry name" value="PRK03512.1"/>
    <property type="match status" value="1"/>
</dbReference>
<keyword evidence="13" id="KW-1185">Reference proteome</keyword>
<evidence type="ECO:0000313" key="13">
    <source>
        <dbReference type="Proteomes" id="UP000823405"/>
    </source>
</evidence>
<gene>
    <name evidence="12" type="ORF">BGZ97_001453</name>
</gene>